<keyword evidence="2" id="KW-0238">DNA-binding</keyword>
<dbReference type="AlphaFoldDB" id="M2UQ02"/>
<evidence type="ECO:0000256" key="2">
    <source>
        <dbReference type="ARBA" id="ARBA00023125"/>
    </source>
</evidence>
<organism evidence="7 8">
    <name type="scientific">Cochliobolus heterostrophus (strain C5 / ATCC 48332 / race O)</name>
    <name type="common">Southern corn leaf blight fungus</name>
    <name type="synonym">Bipolaris maydis</name>
    <dbReference type="NCBI Taxonomy" id="701091"/>
    <lineage>
        <taxon>Eukaryota</taxon>
        <taxon>Fungi</taxon>
        <taxon>Dikarya</taxon>
        <taxon>Ascomycota</taxon>
        <taxon>Pezizomycotina</taxon>
        <taxon>Dothideomycetes</taxon>
        <taxon>Pleosporomycetidae</taxon>
        <taxon>Pleosporales</taxon>
        <taxon>Pleosporineae</taxon>
        <taxon>Pleosporaceae</taxon>
        <taxon>Bipolaris</taxon>
    </lineage>
</organism>
<dbReference type="GO" id="GO:0045944">
    <property type="term" value="P:positive regulation of transcription by RNA polymerase II"/>
    <property type="evidence" value="ECO:0007669"/>
    <property type="project" value="TreeGrafter"/>
</dbReference>
<protein>
    <recommendedName>
        <fullName evidence="6">Zn(2)-C6 fungal-type domain-containing protein</fullName>
    </recommendedName>
</protein>
<dbReference type="PROSITE" id="PS50048">
    <property type="entry name" value="ZN2_CY6_FUNGAL_2"/>
    <property type="match status" value="1"/>
</dbReference>
<feature type="domain" description="Zn(2)-C6 fungal-type" evidence="6">
    <location>
        <begin position="12"/>
        <end position="42"/>
    </location>
</feature>
<dbReference type="PANTHER" id="PTHR31069:SF12">
    <property type="entry name" value="TRANSCRIPTION FACTOR DOMAIN-CONTAINING PROTEIN"/>
    <property type="match status" value="1"/>
</dbReference>
<gene>
    <name evidence="7" type="ORF">COCHEDRAFT_1031371</name>
</gene>
<dbReference type="Pfam" id="PF00172">
    <property type="entry name" value="Zn_clus"/>
    <property type="match status" value="1"/>
</dbReference>
<dbReference type="InterPro" id="IPR050675">
    <property type="entry name" value="OAF3"/>
</dbReference>
<accession>M2UQ02</accession>
<feature type="compositionally biased region" description="Low complexity" evidence="5">
    <location>
        <begin position="131"/>
        <end position="140"/>
    </location>
</feature>
<name>M2UQ02_COCH5</name>
<dbReference type="InterPro" id="IPR001138">
    <property type="entry name" value="Zn2Cys6_DnaBD"/>
</dbReference>
<keyword evidence="3" id="KW-0804">Transcription</keyword>
<dbReference type="OMA" id="KSCTACV"/>
<dbReference type="HOGENOM" id="CLU_024655_2_0_1"/>
<dbReference type="GO" id="GO:0000978">
    <property type="term" value="F:RNA polymerase II cis-regulatory region sequence-specific DNA binding"/>
    <property type="evidence" value="ECO:0007669"/>
    <property type="project" value="TreeGrafter"/>
</dbReference>
<feature type="region of interest" description="Disordered" evidence="5">
    <location>
        <begin position="122"/>
        <end position="144"/>
    </location>
</feature>
<evidence type="ECO:0000313" key="8">
    <source>
        <dbReference type="Proteomes" id="UP000016936"/>
    </source>
</evidence>
<dbReference type="eggNOG" id="ENOG502QRRW">
    <property type="taxonomic scope" value="Eukaryota"/>
</dbReference>
<reference evidence="7 8" key="1">
    <citation type="journal article" date="2012" name="PLoS Pathog.">
        <title>Diverse lifestyles and strategies of plant pathogenesis encoded in the genomes of eighteen Dothideomycetes fungi.</title>
        <authorList>
            <person name="Ohm R.A."/>
            <person name="Feau N."/>
            <person name="Henrissat B."/>
            <person name="Schoch C.L."/>
            <person name="Horwitz B.A."/>
            <person name="Barry K.W."/>
            <person name="Condon B.J."/>
            <person name="Copeland A.C."/>
            <person name="Dhillon B."/>
            <person name="Glaser F."/>
            <person name="Hesse C.N."/>
            <person name="Kosti I."/>
            <person name="LaButti K."/>
            <person name="Lindquist E.A."/>
            <person name="Lucas S."/>
            <person name="Salamov A.A."/>
            <person name="Bradshaw R.E."/>
            <person name="Ciuffetti L."/>
            <person name="Hamelin R.C."/>
            <person name="Kema G.H.J."/>
            <person name="Lawrence C."/>
            <person name="Scott J.A."/>
            <person name="Spatafora J.W."/>
            <person name="Turgeon B.G."/>
            <person name="de Wit P.J.G.M."/>
            <person name="Zhong S."/>
            <person name="Goodwin S.B."/>
            <person name="Grigoriev I.V."/>
        </authorList>
    </citation>
    <scope>NUCLEOTIDE SEQUENCE [LARGE SCALE GENOMIC DNA]</scope>
    <source>
        <strain evidence="8">C5 / ATCC 48332 / race O</strain>
    </source>
</reference>
<evidence type="ECO:0000313" key="7">
    <source>
        <dbReference type="EMBL" id="EMD90008.1"/>
    </source>
</evidence>
<evidence type="ECO:0000256" key="1">
    <source>
        <dbReference type="ARBA" id="ARBA00023015"/>
    </source>
</evidence>
<dbReference type="PANTHER" id="PTHR31069">
    <property type="entry name" value="OLEATE-ACTIVATED TRANSCRIPTION FACTOR 1-RELATED"/>
    <property type="match status" value="1"/>
</dbReference>
<proteinExistence type="predicted"/>
<dbReference type="SMART" id="SM00066">
    <property type="entry name" value="GAL4"/>
    <property type="match status" value="1"/>
</dbReference>
<dbReference type="EMBL" id="KB445578">
    <property type="protein sequence ID" value="EMD90008.1"/>
    <property type="molecule type" value="Genomic_DNA"/>
</dbReference>
<keyword evidence="1" id="KW-0805">Transcription regulation</keyword>
<evidence type="ECO:0000256" key="3">
    <source>
        <dbReference type="ARBA" id="ARBA00023163"/>
    </source>
</evidence>
<dbReference type="InterPro" id="IPR036864">
    <property type="entry name" value="Zn2-C6_fun-type_DNA-bd_sf"/>
</dbReference>
<evidence type="ECO:0000256" key="4">
    <source>
        <dbReference type="ARBA" id="ARBA00023242"/>
    </source>
</evidence>
<dbReference type="CDD" id="cd00067">
    <property type="entry name" value="GAL4"/>
    <property type="match status" value="1"/>
</dbReference>
<dbReference type="Proteomes" id="UP000016936">
    <property type="component" value="Unassembled WGS sequence"/>
</dbReference>
<evidence type="ECO:0000256" key="5">
    <source>
        <dbReference type="SAM" id="MobiDB-lite"/>
    </source>
</evidence>
<evidence type="ECO:0000259" key="6">
    <source>
        <dbReference type="PROSITE" id="PS50048"/>
    </source>
</evidence>
<sequence length="422" mass="47113">MLGYISSTRKKSCTACVKAKRRCDLGYPFCKRCFVKGLDCAYPNPRKTPVSVRDAEIVIRHTDMPPPPTRDTSQPINIASATAAANAATSVEPDCNFGSPRVNHTQELGHAARDPWIVLRRDGESSESDEISSSSSSSPEVWMGHDNPLTLRPPLRRTLLPTVVVPVLLNERQSTFVIERLCLLVPSMACSGTTHFLHRNLFVDHDQPVAYQDCVAISALYMAQNASYTANILVNTIHSKIAALVKEAPTWSLMQHLAAVQALIIYQIIRLFDPILGAQEQAVKHNVLLEQWAASLFHRSCYDMPFFADERSRWVFTESLRRTLFMAVFTRCSWSVFTCGGLASQVHVLAGMPLTKDLARWSQEEDKALCQGESMQSQENELISYVDMSVDWSHDKSVEELGSFGQLLLAPCRGRDDLRLLG</sequence>
<dbReference type="GO" id="GO:0008270">
    <property type="term" value="F:zinc ion binding"/>
    <property type="evidence" value="ECO:0007669"/>
    <property type="project" value="InterPro"/>
</dbReference>
<dbReference type="Gene3D" id="4.10.240.10">
    <property type="entry name" value="Zn(2)-C6 fungal-type DNA-binding domain"/>
    <property type="match status" value="1"/>
</dbReference>
<dbReference type="OrthoDB" id="4216928at2759"/>
<keyword evidence="8" id="KW-1185">Reference proteome</keyword>
<keyword evidence="4" id="KW-0539">Nucleus</keyword>
<dbReference type="SUPFAM" id="SSF57701">
    <property type="entry name" value="Zn2/Cys6 DNA-binding domain"/>
    <property type="match status" value="1"/>
</dbReference>
<dbReference type="GO" id="GO:0005634">
    <property type="term" value="C:nucleus"/>
    <property type="evidence" value="ECO:0007669"/>
    <property type="project" value="TreeGrafter"/>
</dbReference>
<reference evidence="8" key="2">
    <citation type="journal article" date="2013" name="PLoS Genet.">
        <title>Comparative genome structure, secondary metabolite, and effector coding capacity across Cochliobolus pathogens.</title>
        <authorList>
            <person name="Condon B.J."/>
            <person name="Leng Y."/>
            <person name="Wu D."/>
            <person name="Bushley K.E."/>
            <person name="Ohm R.A."/>
            <person name="Otillar R."/>
            <person name="Martin J."/>
            <person name="Schackwitz W."/>
            <person name="Grimwood J."/>
            <person name="MohdZainudin N."/>
            <person name="Xue C."/>
            <person name="Wang R."/>
            <person name="Manning V.A."/>
            <person name="Dhillon B."/>
            <person name="Tu Z.J."/>
            <person name="Steffenson B.J."/>
            <person name="Salamov A."/>
            <person name="Sun H."/>
            <person name="Lowry S."/>
            <person name="LaButti K."/>
            <person name="Han J."/>
            <person name="Copeland A."/>
            <person name="Lindquist E."/>
            <person name="Barry K."/>
            <person name="Schmutz J."/>
            <person name="Baker S.E."/>
            <person name="Ciuffetti L.M."/>
            <person name="Grigoriev I.V."/>
            <person name="Zhong S."/>
            <person name="Turgeon B.G."/>
        </authorList>
    </citation>
    <scope>NUCLEOTIDE SEQUENCE [LARGE SCALE GENOMIC DNA]</scope>
    <source>
        <strain evidence="8">C5 / ATCC 48332 / race O</strain>
    </source>
</reference>
<dbReference type="STRING" id="701091.M2UQ02"/>
<dbReference type="GO" id="GO:0000981">
    <property type="term" value="F:DNA-binding transcription factor activity, RNA polymerase II-specific"/>
    <property type="evidence" value="ECO:0007669"/>
    <property type="project" value="InterPro"/>
</dbReference>